<dbReference type="SUPFAM" id="SSF47473">
    <property type="entry name" value="EF-hand"/>
    <property type="match status" value="1"/>
</dbReference>
<dbReference type="AlphaFoldDB" id="A4S568"/>
<dbReference type="PROSITE" id="PS50222">
    <property type="entry name" value="EF_HAND_2"/>
    <property type="match status" value="2"/>
</dbReference>
<protein>
    <recommendedName>
        <fullName evidence="3">EF-hand domain-containing protein</fullName>
    </recommendedName>
</protein>
<dbReference type="eggNOG" id="ENOG502S80V">
    <property type="taxonomic scope" value="Eukaryota"/>
</dbReference>
<dbReference type="Proteomes" id="UP000001568">
    <property type="component" value="Chromosome 12"/>
</dbReference>
<dbReference type="Pfam" id="PF13499">
    <property type="entry name" value="EF-hand_7"/>
    <property type="match status" value="1"/>
</dbReference>
<dbReference type="SMART" id="SM00054">
    <property type="entry name" value="EFh"/>
    <property type="match status" value="2"/>
</dbReference>
<dbReference type="KEGG" id="olu:OSTLU_25275"/>
<gene>
    <name evidence="4" type="ORF">OSTLU_25275</name>
</gene>
<dbReference type="InterPro" id="IPR002048">
    <property type="entry name" value="EF_hand_dom"/>
</dbReference>
<keyword evidence="2" id="KW-0812">Transmembrane</keyword>
<evidence type="ECO:0000313" key="4">
    <source>
        <dbReference type="EMBL" id="ABO99011.1"/>
    </source>
</evidence>
<keyword evidence="2" id="KW-1133">Transmembrane helix</keyword>
<dbReference type="HOGENOM" id="CLU_574143_0_0_1"/>
<accession>A4S568</accession>
<evidence type="ECO:0000259" key="3">
    <source>
        <dbReference type="PROSITE" id="PS50222"/>
    </source>
</evidence>
<name>A4S568_OSTLU</name>
<dbReference type="EMBL" id="CP000592">
    <property type="protein sequence ID" value="ABO99011.1"/>
    <property type="molecule type" value="Genomic_DNA"/>
</dbReference>
<feature type="domain" description="EF-hand" evidence="3">
    <location>
        <begin position="325"/>
        <end position="360"/>
    </location>
</feature>
<dbReference type="OrthoDB" id="26525at2759"/>
<evidence type="ECO:0000313" key="5">
    <source>
        <dbReference type="Proteomes" id="UP000001568"/>
    </source>
</evidence>
<evidence type="ECO:0000256" key="1">
    <source>
        <dbReference type="ARBA" id="ARBA00022837"/>
    </source>
</evidence>
<dbReference type="GeneID" id="5004635"/>
<feature type="transmembrane region" description="Helical" evidence="2">
    <location>
        <begin position="39"/>
        <end position="61"/>
    </location>
</feature>
<dbReference type="PROSITE" id="PS00018">
    <property type="entry name" value="EF_HAND_1"/>
    <property type="match status" value="2"/>
</dbReference>
<proteinExistence type="predicted"/>
<sequence length="476" mass="54044">MSDARYVGVMTETQSYVEYLWSQSSWDVPLFHAHHVLNLLQRLLFATLSMVANAGILHFHWTTPPHPKFTVLRKSRIIIRTHLISGTINVCLPIVAFCSANPKVSTPIMWITVGFDVIHLMTVIAQTPNVNGQRLLTVPAYQFIALVKVVSVAGLIHALLDDSLYELERLEWLWTVWANHQTYAWVRVWMVLLYFCQAARESRYTLAVLIAGTIGAGQAYGFSIMIFLIVWLIGFNLWLRRKTYTLAARFAESKHTGDEQRELNLEMSAMLQYFHEAHHGLYHDVRYKHQPEVVQKILFETGYLKVVQDARGKDTSQLAPLRTIPDDVQARCVFESVDFDNSGSLDLLELAQIFITNGVSTETTQKMCEEAFGKFDINNDGLIDLNEFTMAFKPYWAYQFAEVYVILGDAPQLMKNVINVPLHSTAMGCPFGAAHSIPLDFGSEVISWTDLVQSKNGKSLDRALSRVRSKLKPAVR</sequence>
<reference evidence="4 5" key="1">
    <citation type="journal article" date="2007" name="Proc. Natl. Acad. Sci. U.S.A.">
        <title>The tiny eukaryote Ostreococcus provides genomic insights into the paradox of plankton speciation.</title>
        <authorList>
            <person name="Palenik B."/>
            <person name="Grimwood J."/>
            <person name="Aerts A."/>
            <person name="Rouze P."/>
            <person name="Salamov A."/>
            <person name="Putnam N."/>
            <person name="Dupont C."/>
            <person name="Jorgensen R."/>
            <person name="Derelle E."/>
            <person name="Rombauts S."/>
            <person name="Zhou K."/>
            <person name="Otillar R."/>
            <person name="Merchant S.S."/>
            <person name="Podell S."/>
            <person name="Gaasterland T."/>
            <person name="Napoli C."/>
            <person name="Gendler K."/>
            <person name="Manuell A."/>
            <person name="Tai V."/>
            <person name="Vallon O."/>
            <person name="Piganeau G."/>
            <person name="Jancek S."/>
            <person name="Heijde M."/>
            <person name="Jabbari K."/>
            <person name="Bowler C."/>
            <person name="Lohr M."/>
            <person name="Robbens S."/>
            <person name="Werner G."/>
            <person name="Dubchak I."/>
            <person name="Pazour G.J."/>
            <person name="Ren Q."/>
            <person name="Paulsen I."/>
            <person name="Delwiche C."/>
            <person name="Schmutz J."/>
            <person name="Rokhsar D."/>
            <person name="Van de Peer Y."/>
            <person name="Moreau H."/>
            <person name="Grigoriev I.V."/>
        </authorList>
    </citation>
    <scope>NUCLEOTIDE SEQUENCE [LARGE SCALE GENOMIC DNA]</scope>
    <source>
        <strain evidence="4 5">CCE9901</strain>
    </source>
</reference>
<evidence type="ECO:0000256" key="2">
    <source>
        <dbReference type="SAM" id="Phobius"/>
    </source>
</evidence>
<feature type="transmembrane region" description="Helical" evidence="2">
    <location>
        <begin position="206"/>
        <end position="239"/>
    </location>
</feature>
<dbReference type="InterPro" id="IPR011992">
    <property type="entry name" value="EF-hand-dom_pair"/>
</dbReference>
<feature type="transmembrane region" description="Helical" evidence="2">
    <location>
        <begin position="172"/>
        <end position="194"/>
    </location>
</feature>
<dbReference type="CDD" id="cd00051">
    <property type="entry name" value="EFh"/>
    <property type="match status" value="1"/>
</dbReference>
<feature type="transmembrane region" description="Helical" evidence="2">
    <location>
        <begin position="140"/>
        <end position="160"/>
    </location>
</feature>
<dbReference type="RefSeq" id="XP_001420718.1">
    <property type="nucleotide sequence ID" value="XM_001420681.1"/>
</dbReference>
<feature type="transmembrane region" description="Helical" evidence="2">
    <location>
        <begin position="82"/>
        <end position="102"/>
    </location>
</feature>
<dbReference type="Gramene" id="ABO99011">
    <property type="protein sequence ID" value="ABO99011"/>
    <property type="gene ID" value="OSTLU_25275"/>
</dbReference>
<dbReference type="Gene3D" id="1.10.238.10">
    <property type="entry name" value="EF-hand"/>
    <property type="match status" value="1"/>
</dbReference>
<organism evidence="4 5">
    <name type="scientific">Ostreococcus lucimarinus (strain CCE9901)</name>
    <dbReference type="NCBI Taxonomy" id="436017"/>
    <lineage>
        <taxon>Eukaryota</taxon>
        <taxon>Viridiplantae</taxon>
        <taxon>Chlorophyta</taxon>
        <taxon>Mamiellophyceae</taxon>
        <taxon>Mamiellales</taxon>
        <taxon>Bathycoccaceae</taxon>
        <taxon>Ostreococcus</taxon>
    </lineage>
</organism>
<dbReference type="STRING" id="436017.A4S568"/>
<feature type="transmembrane region" description="Helical" evidence="2">
    <location>
        <begin position="108"/>
        <end position="128"/>
    </location>
</feature>
<keyword evidence="5" id="KW-1185">Reference proteome</keyword>
<feature type="domain" description="EF-hand" evidence="3">
    <location>
        <begin position="363"/>
        <end position="398"/>
    </location>
</feature>
<keyword evidence="2" id="KW-0472">Membrane</keyword>
<dbReference type="InterPro" id="IPR018247">
    <property type="entry name" value="EF_Hand_1_Ca_BS"/>
</dbReference>
<keyword evidence="1" id="KW-0106">Calcium</keyword>
<dbReference type="GO" id="GO:0005509">
    <property type="term" value="F:calcium ion binding"/>
    <property type="evidence" value="ECO:0007669"/>
    <property type="project" value="InterPro"/>
</dbReference>